<evidence type="ECO:0000313" key="1">
    <source>
        <dbReference type="EMBL" id="GAI22788.1"/>
    </source>
</evidence>
<sequence length="94" mass="11139">MEVYRYLIDDFLIEYCKNLKANDFVVKTESLGRIKQGKREYLNNRKTKELIGKLNNFFESTIDIPRIKVGKKQTIATLINEEALQFAKYLRSEM</sequence>
<gene>
    <name evidence="1" type="ORF">S06H3_25611</name>
</gene>
<dbReference type="InterPro" id="IPR042206">
    <property type="entry name" value="CRISPR-assoc_Cas1_C"/>
</dbReference>
<protein>
    <submittedName>
        <fullName evidence="1">Uncharacterized protein</fullName>
    </submittedName>
</protein>
<name>X1LUK0_9ZZZZ</name>
<accession>X1LUK0</accession>
<comment type="caution">
    <text evidence="1">The sequence shown here is derived from an EMBL/GenBank/DDBJ whole genome shotgun (WGS) entry which is preliminary data.</text>
</comment>
<dbReference type="Gene3D" id="1.20.120.920">
    <property type="entry name" value="CRISPR-associated endonuclease Cas1, C-terminal domain"/>
    <property type="match status" value="1"/>
</dbReference>
<reference evidence="1" key="1">
    <citation type="journal article" date="2014" name="Front. Microbiol.">
        <title>High frequency of phylogenetically diverse reductive dehalogenase-homologous genes in deep subseafloor sedimentary metagenomes.</title>
        <authorList>
            <person name="Kawai M."/>
            <person name="Futagami T."/>
            <person name="Toyoda A."/>
            <person name="Takaki Y."/>
            <person name="Nishi S."/>
            <person name="Hori S."/>
            <person name="Arai W."/>
            <person name="Tsubouchi T."/>
            <person name="Morono Y."/>
            <person name="Uchiyama I."/>
            <person name="Ito T."/>
            <person name="Fujiyama A."/>
            <person name="Inagaki F."/>
            <person name="Takami H."/>
        </authorList>
    </citation>
    <scope>NUCLEOTIDE SEQUENCE</scope>
    <source>
        <strain evidence="1">Expedition CK06-06</strain>
    </source>
</reference>
<organism evidence="1">
    <name type="scientific">marine sediment metagenome</name>
    <dbReference type="NCBI Taxonomy" id="412755"/>
    <lineage>
        <taxon>unclassified sequences</taxon>
        <taxon>metagenomes</taxon>
        <taxon>ecological metagenomes</taxon>
    </lineage>
</organism>
<proteinExistence type="predicted"/>
<dbReference type="EMBL" id="BARV01014755">
    <property type="protein sequence ID" value="GAI22788.1"/>
    <property type="molecule type" value="Genomic_DNA"/>
</dbReference>
<dbReference type="AlphaFoldDB" id="X1LUK0"/>